<comment type="caution">
    <text evidence="2">The sequence shown here is derived from an EMBL/GenBank/DDBJ whole genome shotgun (WGS) entry which is preliminary data.</text>
</comment>
<name>A0A8S3WTH1_PARAO</name>
<keyword evidence="3" id="KW-1185">Reference proteome</keyword>
<dbReference type="EMBL" id="CAJQZP010000693">
    <property type="protein sequence ID" value="CAG4979798.1"/>
    <property type="molecule type" value="Genomic_DNA"/>
</dbReference>
<feature type="compositionally biased region" description="Polar residues" evidence="1">
    <location>
        <begin position="95"/>
        <end position="111"/>
    </location>
</feature>
<dbReference type="Proteomes" id="UP000691718">
    <property type="component" value="Unassembled WGS sequence"/>
</dbReference>
<accession>A0A8S3WTH1</accession>
<gene>
    <name evidence="2" type="ORF">PAPOLLO_LOCUS10018</name>
</gene>
<evidence type="ECO:0000313" key="2">
    <source>
        <dbReference type="EMBL" id="CAG4979798.1"/>
    </source>
</evidence>
<feature type="compositionally biased region" description="Low complexity" evidence="1">
    <location>
        <begin position="67"/>
        <end position="81"/>
    </location>
</feature>
<protein>
    <submittedName>
        <fullName evidence="2">(apollo) hypothetical protein</fullName>
    </submittedName>
</protein>
<proteinExistence type="predicted"/>
<feature type="region of interest" description="Disordered" evidence="1">
    <location>
        <begin position="1"/>
        <end position="111"/>
    </location>
</feature>
<evidence type="ECO:0000256" key="1">
    <source>
        <dbReference type="SAM" id="MobiDB-lite"/>
    </source>
</evidence>
<sequence>MSVTDSYNSDCAGAFTNKDSAGQRYAPHDHFNYFGSRNHKPFDMSEKNTTSCTLGGNLQSPDGKTGSDSFYKSVSSSVTSSVDKDGKVQSERTTETTVNDNGKVTKFSTHT</sequence>
<feature type="compositionally biased region" description="Basic and acidic residues" evidence="1">
    <location>
        <begin position="82"/>
        <end position="94"/>
    </location>
</feature>
<evidence type="ECO:0000313" key="3">
    <source>
        <dbReference type="Proteomes" id="UP000691718"/>
    </source>
</evidence>
<organism evidence="2 3">
    <name type="scientific">Parnassius apollo</name>
    <name type="common">Apollo butterfly</name>
    <name type="synonym">Papilio apollo</name>
    <dbReference type="NCBI Taxonomy" id="110799"/>
    <lineage>
        <taxon>Eukaryota</taxon>
        <taxon>Metazoa</taxon>
        <taxon>Ecdysozoa</taxon>
        <taxon>Arthropoda</taxon>
        <taxon>Hexapoda</taxon>
        <taxon>Insecta</taxon>
        <taxon>Pterygota</taxon>
        <taxon>Neoptera</taxon>
        <taxon>Endopterygota</taxon>
        <taxon>Lepidoptera</taxon>
        <taxon>Glossata</taxon>
        <taxon>Ditrysia</taxon>
        <taxon>Papilionoidea</taxon>
        <taxon>Papilionidae</taxon>
        <taxon>Parnassiinae</taxon>
        <taxon>Parnassini</taxon>
        <taxon>Parnassius</taxon>
        <taxon>Parnassius</taxon>
    </lineage>
</organism>
<feature type="compositionally biased region" description="Polar residues" evidence="1">
    <location>
        <begin position="47"/>
        <end position="62"/>
    </location>
</feature>
<reference evidence="2" key="1">
    <citation type="submission" date="2021-04" db="EMBL/GenBank/DDBJ databases">
        <authorList>
            <person name="Tunstrom K."/>
        </authorList>
    </citation>
    <scope>NUCLEOTIDE SEQUENCE</scope>
</reference>
<dbReference type="AlphaFoldDB" id="A0A8S3WTH1"/>